<dbReference type="EMBL" id="SWBQ01000004">
    <property type="protein sequence ID" value="TKC04842.1"/>
    <property type="molecule type" value="Genomic_DNA"/>
</dbReference>
<dbReference type="GO" id="GO:0016491">
    <property type="term" value="F:oxidoreductase activity"/>
    <property type="evidence" value="ECO:0007669"/>
    <property type="project" value="InterPro"/>
</dbReference>
<dbReference type="PROSITE" id="PS51352">
    <property type="entry name" value="THIOREDOXIN_2"/>
    <property type="match status" value="1"/>
</dbReference>
<dbReference type="RefSeq" id="WP_136836664.1">
    <property type="nucleotide sequence ID" value="NZ_SWBQ01000004.1"/>
</dbReference>
<gene>
    <name evidence="3" type="ORF">FA047_13780</name>
</gene>
<comment type="caution">
    <text evidence="3">The sequence shown here is derived from an EMBL/GenBank/DDBJ whole genome shotgun (WGS) entry which is preliminary data.</text>
</comment>
<evidence type="ECO:0000259" key="2">
    <source>
        <dbReference type="PROSITE" id="PS51352"/>
    </source>
</evidence>
<dbReference type="SUPFAM" id="SSF52833">
    <property type="entry name" value="Thioredoxin-like"/>
    <property type="match status" value="1"/>
</dbReference>
<dbReference type="Proteomes" id="UP000307244">
    <property type="component" value="Unassembled WGS sequence"/>
</dbReference>
<dbReference type="InterPro" id="IPR036249">
    <property type="entry name" value="Thioredoxin-like_sf"/>
</dbReference>
<evidence type="ECO:0000256" key="1">
    <source>
        <dbReference type="SAM" id="SignalP"/>
    </source>
</evidence>
<feature type="chain" id="PRO_5020283673" evidence="1">
    <location>
        <begin position="20"/>
        <end position="388"/>
    </location>
</feature>
<organism evidence="3 4">
    <name type="scientific">Pedobacter frigoris</name>
    <dbReference type="NCBI Taxonomy" id="2571272"/>
    <lineage>
        <taxon>Bacteria</taxon>
        <taxon>Pseudomonadati</taxon>
        <taxon>Bacteroidota</taxon>
        <taxon>Sphingobacteriia</taxon>
        <taxon>Sphingobacteriales</taxon>
        <taxon>Sphingobacteriaceae</taxon>
        <taxon>Pedobacter</taxon>
    </lineage>
</organism>
<dbReference type="AlphaFoldDB" id="A0A4U1CG88"/>
<reference evidence="3 4" key="1">
    <citation type="submission" date="2019-04" db="EMBL/GenBank/DDBJ databases">
        <title>Pedobacter sp. RP-3-15 sp. nov., isolated from Arctic soil.</title>
        <authorList>
            <person name="Dahal R.H."/>
            <person name="Kim D.-U."/>
        </authorList>
    </citation>
    <scope>NUCLEOTIDE SEQUENCE [LARGE SCALE GENOMIC DNA]</scope>
    <source>
        <strain evidence="3 4">RP-3-15</strain>
    </source>
</reference>
<accession>A0A4U1CG88</accession>
<dbReference type="OrthoDB" id="9815205at2"/>
<dbReference type="PANTHER" id="PTHR42852:SF13">
    <property type="entry name" value="PROTEIN DIPZ"/>
    <property type="match status" value="1"/>
</dbReference>
<feature type="domain" description="Thioredoxin" evidence="2">
    <location>
        <begin position="239"/>
        <end position="380"/>
    </location>
</feature>
<name>A0A4U1CG88_9SPHI</name>
<dbReference type="PROSITE" id="PS51257">
    <property type="entry name" value="PROKAR_LIPOPROTEIN"/>
    <property type="match status" value="1"/>
</dbReference>
<evidence type="ECO:0000313" key="3">
    <source>
        <dbReference type="EMBL" id="TKC04842.1"/>
    </source>
</evidence>
<sequence>MKKTVILLSIIISACYCSAQSIDTAALGILQRSYDRLARIKPINYRMTKLDTMIRDGWPRVVRSEVNGTISKNRDWLIYFEDLSVWLVRNDTLYKKKFPQATATYTTKWDSHDLAPFNPYNILGKERPLLSKHDDSIRFVSGPEKEKFYIIDIVRKKIDYGTIDLISKRYYNRYWIDKKNLLPVRRLMYSKKLESGKEAVDIYDFSLSIPTSDAEASVASAFLSGPVEKELDKNNYETLKPGSFAPKFSAVNVRNGRPVSHEVFKGKVVLLDFWYLSCMPCKVLIPKIQRLQEKFKNEDVAIVGINVRDTSAREIRKFLKERKILFSQYYMAGSMMTNYKLYAFPTTMIIGRDGQVKLVEIGEGEDTEQKLEQAIRKELKSQPNFSRR</sequence>
<evidence type="ECO:0000313" key="4">
    <source>
        <dbReference type="Proteomes" id="UP000307244"/>
    </source>
</evidence>
<proteinExistence type="predicted"/>
<keyword evidence="4" id="KW-1185">Reference proteome</keyword>
<dbReference type="GO" id="GO:0016209">
    <property type="term" value="F:antioxidant activity"/>
    <property type="evidence" value="ECO:0007669"/>
    <property type="project" value="InterPro"/>
</dbReference>
<dbReference type="InterPro" id="IPR050553">
    <property type="entry name" value="Thioredoxin_ResA/DsbE_sf"/>
</dbReference>
<keyword evidence="1" id="KW-0732">Signal</keyword>
<dbReference type="InterPro" id="IPR000866">
    <property type="entry name" value="AhpC/TSA"/>
</dbReference>
<dbReference type="Gene3D" id="3.40.30.10">
    <property type="entry name" value="Glutaredoxin"/>
    <property type="match status" value="1"/>
</dbReference>
<dbReference type="PANTHER" id="PTHR42852">
    <property type="entry name" value="THIOL:DISULFIDE INTERCHANGE PROTEIN DSBE"/>
    <property type="match status" value="1"/>
</dbReference>
<dbReference type="InterPro" id="IPR013766">
    <property type="entry name" value="Thioredoxin_domain"/>
</dbReference>
<dbReference type="CDD" id="cd02966">
    <property type="entry name" value="TlpA_like_family"/>
    <property type="match status" value="1"/>
</dbReference>
<protein>
    <submittedName>
        <fullName evidence="3">TlpA family protein disulfide reductase</fullName>
    </submittedName>
</protein>
<dbReference type="Pfam" id="PF00578">
    <property type="entry name" value="AhpC-TSA"/>
    <property type="match status" value="1"/>
</dbReference>
<feature type="signal peptide" evidence="1">
    <location>
        <begin position="1"/>
        <end position="19"/>
    </location>
</feature>